<dbReference type="CDD" id="cd17536">
    <property type="entry name" value="REC_YesN-like"/>
    <property type="match status" value="1"/>
</dbReference>
<dbReference type="Pfam" id="PF12833">
    <property type="entry name" value="HTH_18"/>
    <property type="match status" value="1"/>
</dbReference>
<keyword evidence="4" id="KW-0597">Phosphoprotein</keyword>
<dbReference type="PANTHER" id="PTHR43280:SF28">
    <property type="entry name" value="HTH-TYPE TRANSCRIPTIONAL ACTIVATOR RHAS"/>
    <property type="match status" value="1"/>
</dbReference>
<keyword evidence="8" id="KW-1185">Reference proteome</keyword>
<feature type="modified residue" description="4-aspartylphosphate" evidence="4">
    <location>
        <position position="60"/>
    </location>
</feature>
<evidence type="ECO:0000313" key="7">
    <source>
        <dbReference type="EMBL" id="MFD2117599.1"/>
    </source>
</evidence>
<proteinExistence type="predicted"/>
<dbReference type="InterPro" id="IPR018060">
    <property type="entry name" value="HTH_AraC"/>
</dbReference>
<dbReference type="SMART" id="SM00448">
    <property type="entry name" value="REC"/>
    <property type="match status" value="1"/>
</dbReference>
<dbReference type="Gene3D" id="3.40.50.2300">
    <property type="match status" value="1"/>
</dbReference>
<dbReference type="InterPro" id="IPR009057">
    <property type="entry name" value="Homeodomain-like_sf"/>
</dbReference>
<dbReference type="RefSeq" id="WP_377774850.1">
    <property type="nucleotide sequence ID" value="NZ_JBHUHO010000042.1"/>
</dbReference>
<sequence>MDTTQLCRVLIVDDEVLTRQGIRHFIDWEQEGFLIVGEAANGKEAIELIEEVHPHIVITDIVMPLMDGEALTKEIKERFANIEVIVLSSFGEFDYVRSTFQSGVADYILKPKLEKQHLLTVLRSTIQRIPALSELNGESALFDRLYVQRLLEAMVNGYDFDYATNAEQLEKFFPYDCYCVVGIEHKISDEKTLPLLEIWQQFIAEKGWEDETVAYSLPFQRSRSEAIVVCANSNVIDEHFVEFANVADQHQSNSYMVEYIRGNKGSDDSAVVDTERRTVYSISNRFSSLTELTAAFQTMSKILDYSFYLYEYQSLMEGKLPEHPDVPEPLLLNQLTEDFKRGQFEKAFSDIIRHVHQLSRCYKTDVFEFKTLLGNLIFNITVLLGNLEYDVQTIDQEKYRYFKAFEQSVSAQQALTHFQQFLEKTKQVIASREDRNANDNIRKLMAYIQEHYAEALTLTDLANHFHFNPSYLSNYFSTHNAEGFVDYLHKVRIEKAEQLLAYGEEPISDISSKVGYSDHSYFCKVFKKGTGLSPSQYRRKNRTGYSKG</sequence>
<comment type="caution">
    <text evidence="7">The sequence shown here is derived from an EMBL/GenBank/DDBJ whole genome shotgun (WGS) entry which is preliminary data.</text>
</comment>
<dbReference type="InterPro" id="IPR018062">
    <property type="entry name" value="HTH_AraC-typ_CS"/>
</dbReference>
<dbReference type="PANTHER" id="PTHR43280">
    <property type="entry name" value="ARAC-FAMILY TRANSCRIPTIONAL REGULATOR"/>
    <property type="match status" value="1"/>
</dbReference>
<protein>
    <submittedName>
        <fullName evidence="7">Response regulator</fullName>
    </submittedName>
</protein>
<dbReference type="PROSITE" id="PS00041">
    <property type="entry name" value="HTH_ARAC_FAMILY_1"/>
    <property type="match status" value="1"/>
</dbReference>
<reference evidence="8" key="1">
    <citation type="journal article" date="2019" name="Int. J. Syst. Evol. Microbiol.">
        <title>The Global Catalogue of Microorganisms (GCM) 10K type strain sequencing project: providing services to taxonomists for standard genome sequencing and annotation.</title>
        <authorList>
            <consortium name="The Broad Institute Genomics Platform"/>
            <consortium name="The Broad Institute Genome Sequencing Center for Infectious Disease"/>
            <person name="Wu L."/>
            <person name="Ma J."/>
        </authorList>
    </citation>
    <scope>NUCLEOTIDE SEQUENCE [LARGE SCALE GENOMIC DNA]</scope>
    <source>
        <strain evidence="8">GH52</strain>
    </source>
</reference>
<keyword evidence="3" id="KW-0804">Transcription</keyword>
<organism evidence="7 8">
    <name type="scientific">Paenibacillus yanchengensis</name>
    <dbReference type="NCBI Taxonomy" id="2035833"/>
    <lineage>
        <taxon>Bacteria</taxon>
        <taxon>Bacillati</taxon>
        <taxon>Bacillota</taxon>
        <taxon>Bacilli</taxon>
        <taxon>Bacillales</taxon>
        <taxon>Paenibacillaceae</taxon>
        <taxon>Paenibacillus</taxon>
    </lineage>
</organism>
<name>A0ABW4YQ42_9BACL</name>
<dbReference type="SMART" id="SM00342">
    <property type="entry name" value="HTH_ARAC"/>
    <property type="match status" value="1"/>
</dbReference>
<dbReference type="SUPFAM" id="SSF46689">
    <property type="entry name" value="Homeodomain-like"/>
    <property type="match status" value="2"/>
</dbReference>
<dbReference type="Gene3D" id="1.10.10.60">
    <property type="entry name" value="Homeodomain-like"/>
    <property type="match status" value="2"/>
</dbReference>
<dbReference type="Proteomes" id="UP001597362">
    <property type="component" value="Unassembled WGS sequence"/>
</dbReference>
<dbReference type="Pfam" id="PF00072">
    <property type="entry name" value="Response_reg"/>
    <property type="match status" value="1"/>
</dbReference>
<dbReference type="PRINTS" id="PR00032">
    <property type="entry name" value="HTHARAC"/>
</dbReference>
<dbReference type="PROSITE" id="PS50110">
    <property type="entry name" value="RESPONSE_REGULATORY"/>
    <property type="match status" value="1"/>
</dbReference>
<dbReference type="PROSITE" id="PS01124">
    <property type="entry name" value="HTH_ARAC_FAMILY_2"/>
    <property type="match status" value="1"/>
</dbReference>
<evidence type="ECO:0000313" key="8">
    <source>
        <dbReference type="Proteomes" id="UP001597362"/>
    </source>
</evidence>
<keyword evidence="2" id="KW-0238">DNA-binding</keyword>
<feature type="domain" description="HTH araC/xylS-type" evidence="5">
    <location>
        <begin position="442"/>
        <end position="540"/>
    </location>
</feature>
<evidence type="ECO:0000256" key="1">
    <source>
        <dbReference type="ARBA" id="ARBA00023015"/>
    </source>
</evidence>
<evidence type="ECO:0000256" key="2">
    <source>
        <dbReference type="ARBA" id="ARBA00023125"/>
    </source>
</evidence>
<accession>A0ABW4YQ42</accession>
<keyword evidence="1" id="KW-0805">Transcription regulation</keyword>
<dbReference type="InterPro" id="IPR020449">
    <property type="entry name" value="Tscrpt_reg_AraC-type_HTH"/>
</dbReference>
<dbReference type="EMBL" id="JBHUHO010000042">
    <property type="protein sequence ID" value="MFD2117599.1"/>
    <property type="molecule type" value="Genomic_DNA"/>
</dbReference>
<dbReference type="InterPro" id="IPR001789">
    <property type="entry name" value="Sig_transdc_resp-reg_receiver"/>
</dbReference>
<gene>
    <name evidence="7" type="ORF">ACFSJH_17865</name>
</gene>
<evidence type="ECO:0000256" key="3">
    <source>
        <dbReference type="ARBA" id="ARBA00023163"/>
    </source>
</evidence>
<evidence type="ECO:0000259" key="6">
    <source>
        <dbReference type="PROSITE" id="PS50110"/>
    </source>
</evidence>
<evidence type="ECO:0000259" key="5">
    <source>
        <dbReference type="PROSITE" id="PS01124"/>
    </source>
</evidence>
<feature type="domain" description="Response regulatory" evidence="6">
    <location>
        <begin position="8"/>
        <end position="125"/>
    </location>
</feature>
<dbReference type="InterPro" id="IPR011006">
    <property type="entry name" value="CheY-like_superfamily"/>
</dbReference>
<dbReference type="SUPFAM" id="SSF52172">
    <property type="entry name" value="CheY-like"/>
    <property type="match status" value="1"/>
</dbReference>
<evidence type="ECO:0000256" key="4">
    <source>
        <dbReference type="PROSITE-ProRule" id="PRU00169"/>
    </source>
</evidence>